<reference evidence="3" key="1">
    <citation type="journal article" date="2014" name="Front. Microbiol.">
        <title>High frequency of phylogenetically diverse reductive dehalogenase-homologous genes in deep subseafloor sedimentary metagenomes.</title>
        <authorList>
            <person name="Kawai M."/>
            <person name="Futagami T."/>
            <person name="Toyoda A."/>
            <person name="Takaki Y."/>
            <person name="Nishi S."/>
            <person name="Hori S."/>
            <person name="Arai W."/>
            <person name="Tsubouchi T."/>
            <person name="Morono Y."/>
            <person name="Uchiyama I."/>
            <person name="Ito T."/>
            <person name="Fujiyama A."/>
            <person name="Inagaki F."/>
            <person name="Takami H."/>
        </authorList>
    </citation>
    <scope>NUCLEOTIDE SEQUENCE</scope>
    <source>
        <strain evidence="3">Expedition CK06-06</strain>
    </source>
</reference>
<accession>X1FS48</accession>
<dbReference type="EMBL" id="BARU01022863">
    <property type="protein sequence ID" value="GAH47812.1"/>
    <property type="molecule type" value="Genomic_DNA"/>
</dbReference>
<dbReference type="CDD" id="cd06257">
    <property type="entry name" value="DnaJ"/>
    <property type="match status" value="1"/>
</dbReference>
<feature type="transmembrane region" description="Helical" evidence="1">
    <location>
        <begin position="12"/>
        <end position="32"/>
    </location>
</feature>
<dbReference type="Pfam" id="PF00226">
    <property type="entry name" value="DnaJ"/>
    <property type="match status" value="1"/>
</dbReference>
<keyword evidence="1" id="KW-0472">Membrane</keyword>
<keyword evidence="1" id="KW-0812">Transmembrane</keyword>
<dbReference type="InterPro" id="IPR007791">
    <property type="entry name" value="DjlA_N"/>
</dbReference>
<protein>
    <recommendedName>
        <fullName evidence="2">J domain-containing protein</fullName>
    </recommendedName>
</protein>
<dbReference type="SUPFAM" id="SSF158682">
    <property type="entry name" value="TerB-like"/>
    <property type="match status" value="1"/>
</dbReference>
<gene>
    <name evidence="3" type="ORF">S03H2_37186</name>
</gene>
<feature type="non-terminal residue" evidence="3">
    <location>
        <position position="203"/>
    </location>
</feature>
<name>X1FS48_9ZZZZ</name>
<dbReference type="Gene3D" id="1.10.3680.10">
    <property type="entry name" value="TerB-like"/>
    <property type="match status" value="1"/>
</dbReference>
<dbReference type="Gene3D" id="1.10.287.110">
    <property type="entry name" value="DnaJ domain"/>
    <property type="match status" value="1"/>
</dbReference>
<dbReference type="AlphaFoldDB" id="X1FS48"/>
<dbReference type="InterPro" id="IPR029024">
    <property type="entry name" value="TerB-like"/>
</dbReference>
<dbReference type="PRINTS" id="PR00625">
    <property type="entry name" value="JDOMAIN"/>
</dbReference>
<proteinExistence type="predicted"/>
<evidence type="ECO:0000313" key="3">
    <source>
        <dbReference type="EMBL" id="GAH47812.1"/>
    </source>
</evidence>
<dbReference type="InterPro" id="IPR001623">
    <property type="entry name" value="DnaJ_domain"/>
</dbReference>
<dbReference type="Pfam" id="PF05099">
    <property type="entry name" value="TerB"/>
    <property type="match status" value="1"/>
</dbReference>
<keyword evidence="1" id="KW-1133">Transmembrane helix</keyword>
<dbReference type="PROSITE" id="PS50076">
    <property type="entry name" value="DNAJ_2"/>
    <property type="match status" value="1"/>
</dbReference>
<evidence type="ECO:0000256" key="1">
    <source>
        <dbReference type="SAM" id="Phobius"/>
    </source>
</evidence>
<sequence>MGKFAKWIGGGLGWAFFGPIGGLLGFTLGSLFESVADKAVLDQRGTTTGAYAMSLLVLVAAVMKADGKVLRTELEYVKKYFVQSFGHESAEEAMIMLRNILKQHVSVRDVALQIKQNLDYSSRLQLIHFLFGISIADGIIHPAEIKTIELIASYIGISTKDKNSIKYMFVPKTDSAYKILEINRNATDEEVKKAYRNMAVKYH</sequence>
<comment type="caution">
    <text evidence="3">The sequence shown here is derived from an EMBL/GenBank/DDBJ whole genome shotgun (WGS) entry which is preliminary data.</text>
</comment>
<feature type="domain" description="J" evidence="2">
    <location>
        <begin position="175"/>
        <end position="203"/>
    </location>
</feature>
<dbReference type="InterPro" id="IPR036869">
    <property type="entry name" value="J_dom_sf"/>
</dbReference>
<feature type="transmembrane region" description="Helical" evidence="1">
    <location>
        <begin position="44"/>
        <end position="63"/>
    </location>
</feature>
<evidence type="ECO:0000259" key="2">
    <source>
        <dbReference type="PROSITE" id="PS50076"/>
    </source>
</evidence>
<organism evidence="3">
    <name type="scientific">marine sediment metagenome</name>
    <dbReference type="NCBI Taxonomy" id="412755"/>
    <lineage>
        <taxon>unclassified sequences</taxon>
        <taxon>metagenomes</taxon>
        <taxon>ecological metagenomes</taxon>
    </lineage>
</organism>